<evidence type="ECO:0000259" key="3">
    <source>
        <dbReference type="Pfam" id="PF01471"/>
    </source>
</evidence>
<dbReference type="PANTHER" id="PTHR30097">
    <property type="entry name" value="CATION EFFLUX SYSTEM PROTEIN CUSB"/>
    <property type="match status" value="1"/>
</dbReference>
<dbReference type="SUPFAM" id="SSF47090">
    <property type="entry name" value="PGBD-like"/>
    <property type="match status" value="1"/>
</dbReference>
<dbReference type="InterPro" id="IPR036365">
    <property type="entry name" value="PGBD-like_sf"/>
</dbReference>
<protein>
    <submittedName>
        <fullName evidence="4">Peptidoglycan-binding protein</fullName>
    </submittedName>
</protein>
<feature type="region of interest" description="Disordered" evidence="2">
    <location>
        <begin position="39"/>
        <end position="75"/>
    </location>
</feature>
<evidence type="ECO:0000313" key="5">
    <source>
        <dbReference type="Proteomes" id="UP000242444"/>
    </source>
</evidence>
<dbReference type="RefSeq" id="WP_094864455.1">
    <property type="nucleotide sequence ID" value="NZ_NKYE01000013.1"/>
</dbReference>
<feature type="compositionally biased region" description="Polar residues" evidence="2">
    <location>
        <begin position="250"/>
        <end position="259"/>
    </location>
</feature>
<evidence type="ECO:0000256" key="2">
    <source>
        <dbReference type="SAM" id="MobiDB-lite"/>
    </source>
</evidence>
<dbReference type="PANTHER" id="PTHR30097:SF4">
    <property type="entry name" value="SLR6042 PROTEIN"/>
    <property type="match status" value="1"/>
</dbReference>
<reference evidence="4 5" key="1">
    <citation type="submission" date="2017-07" db="EMBL/GenBank/DDBJ databases">
        <title>Amycolatopsis antarcticus sp. nov., isolated from the surface of an Antarcticus brown macroalga.</title>
        <authorList>
            <person name="Wang J."/>
            <person name="Leiva S."/>
            <person name="Huang J."/>
            <person name="Huang Y."/>
        </authorList>
    </citation>
    <scope>NUCLEOTIDE SEQUENCE [LARGE SCALE GENOMIC DNA]</scope>
    <source>
        <strain evidence="4 5">AU-G6</strain>
    </source>
</reference>
<dbReference type="Gene3D" id="2.40.420.20">
    <property type="match status" value="1"/>
</dbReference>
<keyword evidence="1" id="KW-0813">Transport</keyword>
<dbReference type="Pfam" id="PF01471">
    <property type="entry name" value="PG_binding_1"/>
    <property type="match status" value="1"/>
</dbReference>
<sequence length="366" mass="37433">MPGGANRTRQSIRRVLIGVTLGVTVAAGAGLGIREAVPADADEGGDSAVGAHQGATGEVERGELTGSTTASGTLRFAGGRTADSAREGILTGLPAPGSVVHLGDRLYAVDNVPVFLLHGDLPAWRDFGTGMDEGPDVLALEQSLRELGFLGQQPDEKFTWRTAAAIRKWQDTKGLEVTGRLPLGSVVFADGDLRIGTLTAEPGDRVGPGAGLFETTGTSQVVDVDLALADQRLAVADKKVHLRLPDGAETTGTISSVGTPTEKDASGGGKETSVPVVITPDDPAAAGSFQQASVTVDIPSEQRADVLSVPVGALLALDARRFGIEVVGGDGGTRQVPVTTGLFAGGRVEVSGDGVRAGQRVVVPNR</sequence>
<dbReference type="InterPro" id="IPR051909">
    <property type="entry name" value="MFP_Cation_Efflux"/>
</dbReference>
<keyword evidence="5" id="KW-1185">Reference proteome</keyword>
<dbReference type="GO" id="GO:0015679">
    <property type="term" value="P:plasma membrane copper ion transport"/>
    <property type="evidence" value="ECO:0007669"/>
    <property type="project" value="TreeGrafter"/>
</dbReference>
<dbReference type="InterPro" id="IPR036366">
    <property type="entry name" value="PGBDSf"/>
</dbReference>
<evidence type="ECO:0000313" key="4">
    <source>
        <dbReference type="EMBL" id="OZM71507.1"/>
    </source>
</evidence>
<proteinExistence type="predicted"/>
<feature type="domain" description="Peptidoglycan binding-like" evidence="3">
    <location>
        <begin position="134"/>
        <end position="181"/>
    </location>
</feature>
<dbReference type="EMBL" id="NKYE01000013">
    <property type="protein sequence ID" value="OZM71507.1"/>
    <property type="molecule type" value="Genomic_DNA"/>
</dbReference>
<gene>
    <name evidence="4" type="ORF">CFN78_20415</name>
</gene>
<accession>A0A263D1K0</accession>
<dbReference type="InParanoid" id="A0A263D1K0"/>
<comment type="caution">
    <text evidence="4">The sequence shown here is derived from an EMBL/GenBank/DDBJ whole genome shotgun (WGS) entry which is preliminary data.</text>
</comment>
<dbReference type="Proteomes" id="UP000242444">
    <property type="component" value="Unassembled WGS sequence"/>
</dbReference>
<organism evidence="4 5">
    <name type="scientific">Amycolatopsis antarctica</name>
    <dbReference type="NCBI Taxonomy" id="1854586"/>
    <lineage>
        <taxon>Bacteria</taxon>
        <taxon>Bacillati</taxon>
        <taxon>Actinomycetota</taxon>
        <taxon>Actinomycetes</taxon>
        <taxon>Pseudonocardiales</taxon>
        <taxon>Pseudonocardiaceae</taxon>
        <taxon>Amycolatopsis</taxon>
    </lineage>
</organism>
<dbReference type="GO" id="GO:0060003">
    <property type="term" value="P:copper ion export"/>
    <property type="evidence" value="ECO:0007669"/>
    <property type="project" value="TreeGrafter"/>
</dbReference>
<dbReference type="GO" id="GO:0030313">
    <property type="term" value="C:cell envelope"/>
    <property type="evidence" value="ECO:0007669"/>
    <property type="project" value="TreeGrafter"/>
</dbReference>
<dbReference type="InterPro" id="IPR002477">
    <property type="entry name" value="Peptidoglycan-bd-like"/>
</dbReference>
<dbReference type="AlphaFoldDB" id="A0A263D1K0"/>
<feature type="region of interest" description="Disordered" evidence="2">
    <location>
        <begin position="248"/>
        <end position="272"/>
    </location>
</feature>
<evidence type="ECO:0000256" key="1">
    <source>
        <dbReference type="ARBA" id="ARBA00022448"/>
    </source>
</evidence>
<dbReference type="OrthoDB" id="3268648at2"/>
<dbReference type="Gene3D" id="1.10.101.10">
    <property type="entry name" value="PGBD-like superfamily/PGBD"/>
    <property type="match status" value="1"/>
</dbReference>
<name>A0A263D1K0_9PSEU</name>